<organism evidence="1">
    <name type="scientific">Tanacetum cinerariifolium</name>
    <name type="common">Dalmatian daisy</name>
    <name type="synonym">Chrysanthemum cinerariifolium</name>
    <dbReference type="NCBI Taxonomy" id="118510"/>
    <lineage>
        <taxon>Eukaryota</taxon>
        <taxon>Viridiplantae</taxon>
        <taxon>Streptophyta</taxon>
        <taxon>Embryophyta</taxon>
        <taxon>Tracheophyta</taxon>
        <taxon>Spermatophyta</taxon>
        <taxon>Magnoliopsida</taxon>
        <taxon>eudicotyledons</taxon>
        <taxon>Gunneridae</taxon>
        <taxon>Pentapetalae</taxon>
        <taxon>asterids</taxon>
        <taxon>campanulids</taxon>
        <taxon>Asterales</taxon>
        <taxon>Asteraceae</taxon>
        <taxon>Asteroideae</taxon>
        <taxon>Anthemideae</taxon>
        <taxon>Anthemidinae</taxon>
        <taxon>Tanacetum</taxon>
    </lineage>
</organism>
<sequence>MGEHSVVSLRLFHKGYEEEFLWDSEMIKIKAADLKSKEVERRDKIEKDHEIKISRSKVDGGTFCGLFEAVP</sequence>
<gene>
    <name evidence="1" type="ORF">Tci_039296</name>
</gene>
<evidence type="ECO:0000313" key="1">
    <source>
        <dbReference type="EMBL" id="GEU67318.1"/>
    </source>
</evidence>
<dbReference type="EMBL" id="BKCJ010005541">
    <property type="protein sequence ID" value="GEU67318.1"/>
    <property type="molecule type" value="Genomic_DNA"/>
</dbReference>
<accession>A0A6L2M036</accession>
<comment type="caution">
    <text evidence="1">The sequence shown here is derived from an EMBL/GenBank/DDBJ whole genome shotgun (WGS) entry which is preliminary data.</text>
</comment>
<dbReference type="AlphaFoldDB" id="A0A6L2M036"/>
<protein>
    <submittedName>
        <fullName evidence="1">THO complex subunit 2 isoform X2</fullName>
    </submittedName>
</protein>
<name>A0A6L2M036_TANCI</name>
<reference evidence="1" key="1">
    <citation type="journal article" date="2019" name="Sci. Rep.">
        <title>Draft genome of Tanacetum cinerariifolium, the natural source of mosquito coil.</title>
        <authorList>
            <person name="Yamashiro T."/>
            <person name="Shiraishi A."/>
            <person name="Satake H."/>
            <person name="Nakayama K."/>
        </authorList>
    </citation>
    <scope>NUCLEOTIDE SEQUENCE</scope>
</reference>
<proteinExistence type="predicted"/>